<dbReference type="RefSeq" id="WP_220209091.1">
    <property type="nucleotide sequence ID" value="NZ_BNJK01000002.1"/>
</dbReference>
<keyword evidence="4" id="KW-1185">Reference proteome</keyword>
<sequence length="360" mass="39717">MSLNSYVTLGHSGLRVSPLCLGGMSFGEDLGWGSSVKASEAIISRYLQEGGNFIDTANIYTRGHSEKIIGDFFAQHKGRRDRVVIATKFFCNLWASDPNGGGASRKAIIAQCEESLRRLQTDYIDLYYLHNWDRFTPVEETMSALEDLVRTGKVRYVGFSDAPAWKVAQAQMIAQFRGWAPLIALQIEYSLLQRTVEGELIPMAQELGLGVLPWGPLKGGILSGKYTRENHQTTPRHRGTSIELTDRDYTIIDQLQKIASELNTAVPTVALAWVQSQPGVTSTIIGARTMEHLEANLKALDVHLTPEQIATLNAASRPVLNFPAEFNANRSPNYAHAGATVNGIPSKPFDIVPTNDAQRY</sequence>
<dbReference type="InterPro" id="IPR050523">
    <property type="entry name" value="AKR_Detox_Biosynth"/>
</dbReference>
<dbReference type="GO" id="GO:0016491">
    <property type="term" value="F:oxidoreductase activity"/>
    <property type="evidence" value="ECO:0007669"/>
    <property type="project" value="UniProtKB-KW"/>
</dbReference>
<protein>
    <submittedName>
        <fullName evidence="3">Aldo/keto reductase</fullName>
    </submittedName>
</protein>
<organism evidence="3 4">
    <name type="scientific">Reticulibacter mediterranei</name>
    <dbReference type="NCBI Taxonomy" id="2778369"/>
    <lineage>
        <taxon>Bacteria</taxon>
        <taxon>Bacillati</taxon>
        <taxon>Chloroflexota</taxon>
        <taxon>Ktedonobacteria</taxon>
        <taxon>Ktedonobacterales</taxon>
        <taxon>Reticulibacteraceae</taxon>
        <taxon>Reticulibacter</taxon>
    </lineage>
</organism>
<dbReference type="PANTHER" id="PTHR43364:SF4">
    <property type="entry name" value="NAD(P)-LINKED OXIDOREDUCTASE SUPERFAMILY PROTEIN"/>
    <property type="match status" value="1"/>
</dbReference>
<evidence type="ECO:0000313" key="4">
    <source>
        <dbReference type="Proteomes" id="UP000597444"/>
    </source>
</evidence>
<accession>A0A8J3IMI8</accession>
<evidence type="ECO:0000256" key="1">
    <source>
        <dbReference type="ARBA" id="ARBA00023002"/>
    </source>
</evidence>
<comment type="caution">
    <text evidence="3">The sequence shown here is derived from an EMBL/GenBank/DDBJ whole genome shotgun (WGS) entry which is preliminary data.</text>
</comment>
<dbReference type="GO" id="GO:0005829">
    <property type="term" value="C:cytosol"/>
    <property type="evidence" value="ECO:0007669"/>
    <property type="project" value="TreeGrafter"/>
</dbReference>
<evidence type="ECO:0000259" key="2">
    <source>
        <dbReference type="Pfam" id="PF00248"/>
    </source>
</evidence>
<dbReference type="Proteomes" id="UP000597444">
    <property type="component" value="Unassembled WGS sequence"/>
</dbReference>
<dbReference type="CDD" id="cd19080">
    <property type="entry name" value="AKR_AKR9A_9B"/>
    <property type="match status" value="1"/>
</dbReference>
<dbReference type="FunFam" id="3.20.20.100:FF:000004">
    <property type="entry name" value="Oxidoreductase, aldo/keto reductase"/>
    <property type="match status" value="1"/>
</dbReference>
<dbReference type="InterPro" id="IPR036812">
    <property type="entry name" value="NAD(P)_OxRdtase_dom_sf"/>
</dbReference>
<reference evidence="3" key="1">
    <citation type="submission" date="2020-10" db="EMBL/GenBank/DDBJ databases">
        <title>Taxonomic study of unclassified bacteria belonging to the class Ktedonobacteria.</title>
        <authorList>
            <person name="Yabe S."/>
            <person name="Wang C.M."/>
            <person name="Zheng Y."/>
            <person name="Sakai Y."/>
            <person name="Cavaletti L."/>
            <person name="Monciardini P."/>
            <person name="Donadio S."/>
        </authorList>
    </citation>
    <scope>NUCLEOTIDE SEQUENCE</scope>
    <source>
        <strain evidence="3">ID150040</strain>
    </source>
</reference>
<dbReference type="EMBL" id="BNJK01000002">
    <property type="protein sequence ID" value="GHO98339.1"/>
    <property type="molecule type" value="Genomic_DNA"/>
</dbReference>
<gene>
    <name evidence="3" type="ORF">KSF_083870</name>
</gene>
<proteinExistence type="predicted"/>
<keyword evidence="1" id="KW-0560">Oxidoreductase</keyword>
<name>A0A8J3IMI8_9CHLR</name>
<dbReference type="Gene3D" id="3.20.20.100">
    <property type="entry name" value="NADP-dependent oxidoreductase domain"/>
    <property type="match status" value="1"/>
</dbReference>
<dbReference type="AlphaFoldDB" id="A0A8J3IMI8"/>
<dbReference type="PANTHER" id="PTHR43364">
    <property type="entry name" value="NADH-SPECIFIC METHYLGLYOXAL REDUCTASE-RELATED"/>
    <property type="match status" value="1"/>
</dbReference>
<evidence type="ECO:0000313" key="3">
    <source>
        <dbReference type="EMBL" id="GHO98339.1"/>
    </source>
</evidence>
<dbReference type="Pfam" id="PF00248">
    <property type="entry name" value="Aldo_ket_red"/>
    <property type="match status" value="1"/>
</dbReference>
<feature type="domain" description="NADP-dependent oxidoreductase" evidence="2">
    <location>
        <begin position="18"/>
        <end position="315"/>
    </location>
</feature>
<dbReference type="SUPFAM" id="SSF51430">
    <property type="entry name" value="NAD(P)-linked oxidoreductase"/>
    <property type="match status" value="1"/>
</dbReference>
<dbReference type="InterPro" id="IPR023210">
    <property type="entry name" value="NADP_OxRdtase_dom"/>
</dbReference>